<dbReference type="SMART" id="SM00382">
    <property type="entry name" value="AAA"/>
    <property type="match status" value="1"/>
</dbReference>
<dbReference type="GO" id="GO:0051301">
    <property type="term" value="P:cell division"/>
    <property type="evidence" value="ECO:0007669"/>
    <property type="project" value="UniProtKB-UniRule"/>
</dbReference>
<evidence type="ECO:0000256" key="3">
    <source>
        <dbReference type="ARBA" id="ARBA00022475"/>
    </source>
</evidence>
<proteinExistence type="inferred from homology"/>
<comment type="subcellular location">
    <subcellularLocation>
        <location evidence="9">Cell membrane</location>
        <topology evidence="9">Peripheral membrane protein</topology>
        <orientation evidence="9">Cytoplasmic side</orientation>
    </subcellularLocation>
</comment>
<dbReference type="InterPro" id="IPR005286">
    <property type="entry name" value="Cell_div_FtsE"/>
</dbReference>
<sequence length="226" mass="25319">MILFKNVSKIYSPNIVALDNINLKIKNGEFVSIVGQSGAGKTTLLKLLIAEEKPTQGKVLINKKNISKIKTRHLPIFRQQIGAVFQDIRLLPRKTSFENIAFVMEVVGKTQAEIENEVPEILSIVGLGNKANCFPYQLAGGEKQRICLARALAHKPEILIADEPTGNLDLLNTWDIIQLLLKIHQFGTTIILATHNKDIVNNINKRVITLDHGRIIRDQEKGEYLL</sequence>
<dbReference type="AlphaFoldDB" id="A0A2G9YDI8"/>
<dbReference type="SUPFAM" id="SSF52540">
    <property type="entry name" value="P-loop containing nucleoside triphosphate hydrolases"/>
    <property type="match status" value="1"/>
</dbReference>
<dbReference type="NCBIfam" id="TIGR02673">
    <property type="entry name" value="FtsE"/>
    <property type="match status" value="1"/>
</dbReference>
<dbReference type="Pfam" id="PF00005">
    <property type="entry name" value="ABC_tran"/>
    <property type="match status" value="1"/>
</dbReference>
<evidence type="ECO:0000256" key="6">
    <source>
        <dbReference type="ARBA" id="ARBA00022840"/>
    </source>
</evidence>
<keyword evidence="3 9" id="KW-1003">Cell membrane</keyword>
<dbReference type="InterPro" id="IPR015854">
    <property type="entry name" value="ABC_transpr_LolD-like"/>
</dbReference>
<dbReference type="GO" id="GO:0016887">
    <property type="term" value="F:ATP hydrolysis activity"/>
    <property type="evidence" value="ECO:0007669"/>
    <property type="project" value="InterPro"/>
</dbReference>
<dbReference type="PROSITE" id="PS50893">
    <property type="entry name" value="ABC_TRANSPORTER_2"/>
    <property type="match status" value="1"/>
</dbReference>
<keyword evidence="5 9" id="KW-0547">Nucleotide-binding</keyword>
<dbReference type="InterPro" id="IPR027417">
    <property type="entry name" value="P-loop_NTPase"/>
</dbReference>
<reference evidence="11 12" key="1">
    <citation type="submission" date="2017-09" db="EMBL/GenBank/DDBJ databases">
        <title>Depth-based differentiation of microbial function through sediment-hosted aquifers and enrichment of novel symbionts in the deep terrestrial subsurface.</title>
        <authorList>
            <person name="Probst A.J."/>
            <person name="Ladd B."/>
            <person name="Jarett J.K."/>
            <person name="Geller-Mcgrath D.E."/>
            <person name="Sieber C.M."/>
            <person name="Emerson J.B."/>
            <person name="Anantharaman K."/>
            <person name="Thomas B.C."/>
            <person name="Malmstrom R."/>
            <person name="Stieglmeier M."/>
            <person name="Klingl A."/>
            <person name="Woyke T."/>
            <person name="Ryan C.M."/>
            <person name="Banfield J.F."/>
        </authorList>
    </citation>
    <scope>NUCLEOTIDE SEQUENCE [LARGE SCALE GENOMIC DNA]</scope>
    <source>
        <strain evidence="11">CG23_combo_of_CG06-09_8_20_14_all_37_13</strain>
    </source>
</reference>
<comment type="subunit">
    <text evidence="9">Homodimer. Forms a membrane-associated complex with FtsX.</text>
</comment>
<evidence type="ECO:0000313" key="12">
    <source>
        <dbReference type="Proteomes" id="UP000231480"/>
    </source>
</evidence>
<dbReference type="PANTHER" id="PTHR24220">
    <property type="entry name" value="IMPORT ATP-BINDING PROTEIN"/>
    <property type="match status" value="1"/>
</dbReference>
<protein>
    <recommendedName>
        <fullName evidence="2 9">Cell division ATP-binding protein FtsE</fullName>
    </recommendedName>
</protein>
<dbReference type="InterPro" id="IPR003593">
    <property type="entry name" value="AAA+_ATPase"/>
</dbReference>
<dbReference type="Proteomes" id="UP000231480">
    <property type="component" value="Unassembled WGS sequence"/>
</dbReference>
<keyword evidence="7 9" id="KW-0472">Membrane</keyword>
<evidence type="ECO:0000256" key="4">
    <source>
        <dbReference type="ARBA" id="ARBA00022618"/>
    </source>
</evidence>
<evidence type="ECO:0000259" key="10">
    <source>
        <dbReference type="PROSITE" id="PS50893"/>
    </source>
</evidence>
<dbReference type="PROSITE" id="PS00211">
    <property type="entry name" value="ABC_TRANSPORTER_1"/>
    <property type="match status" value="1"/>
</dbReference>
<organism evidence="11 12">
    <name type="scientific">Candidatus Portnoybacteria bacterium CG23_combo_of_CG06-09_8_20_14_all_37_13</name>
    <dbReference type="NCBI Taxonomy" id="1974819"/>
    <lineage>
        <taxon>Bacteria</taxon>
        <taxon>Candidatus Portnoyibacteriota</taxon>
    </lineage>
</organism>
<evidence type="ECO:0000256" key="9">
    <source>
        <dbReference type="RuleBase" id="RU365094"/>
    </source>
</evidence>
<dbReference type="GO" id="GO:0005886">
    <property type="term" value="C:plasma membrane"/>
    <property type="evidence" value="ECO:0007669"/>
    <property type="project" value="UniProtKB-SubCell"/>
</dbReference>
<dbReference type="InterPro" id="IPR003439">
    <property type="entry name" value="ABC_transporter-like_ATP-bd"/>
</dbReference>
<evidence type="ECO:0000256" key="1">
    <source>
        <dbReference type="ARBA" id="ARBA00005417"/>
    </source>
</evidence>
<evidence type="ECO:0000256" key="7">
    <source>
        <dbReference type="ARBA" id="ARBA00023136"/>
    </source>
</evidence>
<dbReference type="InterPro" id="IPR017871">
    <property type="entry name" value="ABC_transporter-like_CS"/>
</dbReference>
<evidence type="ECO:0000256" key="8">
    <source>
        <dbReference type="ARBA" id="ARBA00023306"/>
    </source>
</evidence>
<dbReference type="FunFam" id="3.40.50.300:FF:000056">
    <property type="entry name" value="Cell division ATP-binding protein FtsE"/>
    <property type="match status" value="1"/>
</dbReference>
<accession>A0A2G9YDI8</accession>
<comment type="caution">
    <text evidence="11">The sequence shown here is derived from an EMBL/GenBank/DDBJ whole genome shotgun (WGS) entry which is preliminary data.</text>
</comment>
<feature type="domain" description="ABC transporter" evidence="10">
    <location>
        <begin position="2"/>
        <end position="226"/>
    </location>
</feature>
<evidence type="ECO:0000256" key="2">
    <source>
        <dbReference type="ARBA" id="ARBA00020019"/>
    </source>
</evidence>
<name>A0A2G9YDI8_9BACT</name>
<comment type="function">
    <text evidence="9">Part of the ABC transporter FtsEX involved in cellular division.</text>
</comment>
<gene>
    <name evidence="9 11" type="primary">ftsE</name>
    <name evidence="11" type="ORF">COX44_00745</name>
</gene>
<comment type="similarity">
    <text evidence="1 9">Belongs to the ABC transporter superfamily.</text>
</comment>
<keyword evidence="8 9" id="KW-0131">Cell cycle</keyword>
<evidence type="ECO:0000256" key="5">
    <source>
        <dbReference type="ARBA" id="ARBA00022741"/>
    </source>
</evidence>
<evidence type="ECO:0000313" key="11">
    <source>
        <dbReference type="EMBL" id="PIP17297.1"/>
    </source>
</evidence>
<dbReference type="GO" id="GO:0022857">
    <property type="term" value="F:transmembrane transporter activity"/>
    <property type="evidence" value="ECO:0007669"/>
    <property type="project" value="TreeGrafter"/>
</dbReference>
<keyword evidence="4 9" id="KW-0132">Cell division</keyword>
<keyword evidence="6 9" id="KW-0067">ATP-binding</keyword>
<dbReference type="PANTHER" id="PTHR24220:SF470">
    <property type="entry name" value="CELL DIVISION ATP-BINDING PROTEIN FTSE"/>
    <property type="match status" value="1"/>
</dbReference>
<dbReference type="EMBL" id="PCRH01000017">
    <property type="protein sequence ID" value="PIP17297.1"/>
    <property type="molecule type" value="Genomic_DNA"/>
</dbReference>
<dbReference type="Gene3D" id="3.40.50.300">
    <property type="entry name" value="P-loop containing nucleotide triphosphate hydrolases"/>
    <property type="match status" value="1"/>
</dbReference>
<dbReference type="GO" id="GO:0005524">
    <property type="term" value="F:ATP binding"/>
    <property type="evidence" value="ECO:0007669"/>
    <property type="project" value="UniProtKB-UniRule"/>
</dbReference>